<dbReference type="Gene3D" id="1.25.40.290">
    <property type="entry name" value="ARM repeat domains"/>
    <property type="match status" value="1"/>
</dbReference>
<dbReference type="PANTHER" id="PTHR34070">
    <property type="entry name" value="ARMADILLO-TYPE FOLD"/>
    <property type="match status" value="1"/>
</dbReference>
<sequence length="234" mass="27459">MKKFLAHAMHITDYFEQLQQVFIRHARPENMAAMEAYMLDQFQFLGIKAPQRRALMKELGAPRWSAEQVLELAQALWTLPYREYHYVAVDQLARHVKILQPQHVGTLLELAQSQSWWDSVDGLAGVIGDILLLDQKQHGPRDTSMDAALEHPCMWLRRIAMTHQLGWRLETNTERLQTYALRLADEKEFFIRKAIGWALRDYGRWNKEFVVQFCRHNDKLLSPLSLREALKHLA</sequence>
<name>A0ABY9RHZ8_9BURK</name>
<dbReference type="InterPro" id="IPR014825">
    <property type="entry name" value="DNA_alkylation"/>
</dbReference>
<proteinExistence type="predicted"/>
<evidence type="ECO:0000313" key="2">
    <source>
        <dbReference type="Proteomes" id="UP001181355"/>
    </source>
</evidence>
<dbReference type="PANTHER" id="PTHR34070:SF1">
    <property type="entry name" value="DNA ALKYLATION REPAIR PROTEIN"/>
    <property type="match status" value="1"/>
</dbReference>
<dbReference type="InterPro" id="IPR016024">
    <property type="entry name" value="ARM-type_fold"/>
</dbReference>
<dbReference type="CDD" id="cd07064">
    <property type="entry name" value="AlkD_like_1"/>
    <property type="match status" value="1"/>
</dbReference>
<accession>A0ABY9RHZ8</accession>
<dbReference type="RefSeq" id="WP_309482329.1">
    <property type="nucleotide sequence ID" value="NZ_CP133720.1"/>
</dbReference>
<dbReference type="Proteomes" id="UP001181355">
    <property type="component" value="Chromosome"/>
</dbReference>
<protein>
    <submittedName>
        <fullName evidence="1">DNA alkylation repair protein</fullName>
    </submittedName>
</protein>
<dbReference type="EMBL" id="CP133720">
    <property type="protein sequence ID" value="WMW80838.1"/>
    <property type="molecule type" value="Genomic_DNA"/>
</dbReference>
<organism evidence="1 2">
    <name type="scientific">Undibacterium cyanobacteriorum</name>
    <dbReference type="NCBI Taxonomy" id="3073561"/>
    <lineage>
        <taxon>Bacteria</taxon>
        <taxon>Pseudomonadati</taxon>
        <taxon>Pseudomonadota</taxon>
        <taxon>Betaproteobacteria</taxon>
        <taxon>Burkholderiales</taxon>
        <taxon>Oxalobacteraceae</taxon>
        <taxon>Undibacterium</taxon>
    </lineage>
</organism>
<dbReference type="SUPFAM" id="SSF48371">
    <property type="entry name" value="ARM repeat"/>
    <property type="match status" value="1"/>
</dbReference>
<gene>
    <name evidence="1" type="ORF">RF679_00820</name>
</gene>
<dbReference type="Pfam" id="PF08713">
    <property type="entry name" value="DNA_alkylation"/>
    <property type="match status" value="1"/>
</dbReference>
<keyword evidence="2" id="KW-1185">Reference proteome</keyword>
<evidence type="ECO:0000313" key="1">
    <source>
        <dbReference type="EMBL" id="WMW80838.1"/>
    </source>
</evidence>
<reference evidence="1" key="1">
    <citation type="submission" date="2023-09" db="EMBL/GenBank/DDBJ databases">
        <title>Undibacterium sp. 20NA77.5 isolated from freshwater.</title>
        <authorList>
            <person name="Le V."/>
            <person name="Ko S.-R."/>
            <person name="Ahn C.-Y."/>
            <person name="Oh H.-M."/>
        </authorList>
    </citation>
    <scope>NUCLEOTIDE SEQUENCE</scope>
    <source>
        <strain evidence="1">20NA77.5</strain>
    </source>
</reference>
<dbReference type="Gene3D" id="1.20.1660.10">
    <property type="entry name" value="Hypothetical protein (EF3068)"/>
    <property type="match status" value="1"/>
</dbReference>